<keyword evidence="7" id="KW-0869">Chloride channel</keyword>
<name>A0A317EIQ5_9PROT</name>
<keyword evidence="2" id="KW-0813">Transport</keyword>
<evidence type="ECO:0000256" key="8">
    <source>
        <dbReference type="ARBA" id="ARBA00023214"/>
    </source>
</evidence>
<feature type="transmembrane region" description="Helical" evidence="10">
    <location>
        <begin position="333"/>
        <end position="353"/>
    </location>
</feature>
<evidence type="ECO:0000256" key="10">
    <source>
        <dbReference type="SAM" id="Phobius"/>
    </source>
</evidence>
<dbReference type="OrthoDB" id="9767361at2"/>
<dbReference type="InterPro" id="IPR050368">
    <property type="entry name" value="ClC-type_chloride_channel"/>
</dbReference>
<organism evidence="11 12">
    <name type="scientific">Zavarzinia aquatilis</name>
    <dbReference type="NCBI Taxonomy" id="2211142"/>
    <lineage>
        <taxon>Bacteria</taxon>
        <taxon>Pseudomonadati</taxon>
        <taxon>Pseudomonadota</taxon>
        <taxon>Alphaproteobacteria</taxon>
        <taxon>Rhodospirillales</taxon>
        <taxon>Zavarziniaceae</taxon>
        <taxon>Zavarzinia</taxon>
    </lineage>
</organism>
<evidence type="ECO:0000313" key="12">
    <source>
        <dbReference type="Proteomes" id="UP000245461"/>
    </source>
</evidence>
<gene>
    <name evidence="11" type="ORF">DKG74_05005</name>
</gene>
<dbReference type="Proteomes" id="UP000245461">
    <property type="component" value="Unassembled WGS sequence"/>
</dbReference>
<dbReference type="PANTHER" id="PTHR43427">
    <property type="entry name" value="CHLORIDE CHANNEL PROTEIN CLC-E"/>
    <property type="match status" value="1"/>
</dbReference>
<comment type="caution">
    <text evidence="11">The sequence shown here is derived from an EMBL/GenBank/DDBJ whole genome shotgun (WGS) entry which is preliminary data.</text>
</comment>
<feature type="transmembrane region" description="Helical" evidence="10">
    <location>
        <begin position="161"/>
        <end position="184"/>
    </location>
</feature>
<keyword evidence="3 10" id="KW-0812">Transmembrane</keyword>
<feature type="transmembrane region" description="Helical" evidence="10">
    <location>
        <begin position="58"/>
        <end position="79"/>
    </location>
</feature>
<dbReference type="Pfam" id="PF00654">
    <property type="entry name" value="Voltage_CLC"/>
    <property type="match status" value="1"/>
</dbReference>
<accession>A0A317EIQ5</accession>
<dbReference type="InterPro" id="IPR001807">
    <property type="entry name" value="ClC"/>
</dbReference>
<sequence length="452" mass="46820">MAYRLRRQLRPSLSLWLSSLLWRRRLVFWLGAILTGLVCVAFAYAADYAFELFRMVTAAWPFAGLVVTPLGFGLCTYLLMRFFPGGEGSGIPQAIAARKLDSPGQRNRLLSLRIGFGKVMLTTLALGFGASVGREGPSVQVGASIMLACSRFAGLGRMRGVILAGSAAGVAAAFNTPLAGIIFAIEEMSRAFEKRVSTLILSAVLLAAGAAALVHGSGSYFGQTMAQLGHWTDWLVVPLLGVGGGVIGACFARAMIGQARLIPRVLRGRIGRHRIVFAMLCGFLVALLAWGSGLPINGTGYAEAKAALAGDLAEPWSFVAAKLLANLLTQASGIAGGIFAPTLAVGAGLGAAVGDIVPGVAPGALAALGMVALFAGVMQAPITGFVIVFEMTDNHAMVIPLMAVAIIAAGTSRMICHQPIYHALSEMFLARVRAAGGSGAPGSELGGRLSPP</sequence>
<dbReference type="EMBL" id="QGLE01000002">
    <property type="protein sequence ID" value="PWR25125.1"/>
    <property type="molecule type" value="Genomic_DNA"/>
</dbReference>
<evidence type="ECO:0000256" key="9">
    <source>
        <dbReference type="ARBA" id="ARBA00023303"/>
    </source>
</evidence>
<protein>
    <submittedName>
        <fullName evidence="11">Chloride channel protein</fullName>
    </submittedName>
</protein>
<dbReference type="GO" id="GO:0005254">
    <property type="term" value="F:chloride channel activity"/>
    <property type="evidence" value="ECO:0007669"/>
    <property type="project" value="UniProtKB-KW"/>
</dbReference>
<keyword evidence="6 10" id="KW-0472">Membrane</keyword>
<evidence type="ECO:0000256" key="2">
    <source>
        <dbReference type="ARBA" id="ARBA00022448"/>
    </source>
</evidence>
<evidence type="ECO:0000256" key="5">
    <source>
        <dbReference type="ARBA" id="ARBA00023065"/>
    </source>
</evidence>
<proteinExistence type="predicted"/>
<dbReference type="SUPFAM" id="SSF81340">
    <property type="entry name" value="Clc chloride channel"/>
    <property type="match status" value="1"/>
</dbReference>
<dbReference type="PANTHER" id="PTHR43427:SF6">
    <property type="entry name" value="CHLORIDE CHANNEL PROTEIN CLC-E"/>
    <property type="match status" value="1"/>
</dbReference>
<dbReference type="GO" id="GO:0034707">
    <property type="term" value="C:chloride channel complex"/>
    <property type="evidence" value="ECO:0007669"/>
    <property type="project" value="UniProtKB-KW"/>
</dbReference>
<evidence type="ECO:0000256" key="3">
    <source>
        <dbReference type="ARBA" id="ARBA00022692"/>
    </source>
</evidence>
<dbReference type="AlphaFoldDB" id="A0A317EIQ5"/>
<dbReference type="Gene3D" id="1.10.3080.10">
    <property type="entry name" value="Clc chloride channel"/>
    <property type="match status" value="1"/>
</dbReference>
<evidence type="ECO:0000256" key="1">
    <source>
        <dbReference type="ARBA" id="ARBA00004141"/>
    </source>
</evidence>
<keyword evidence="5" id="KW-0406">Ion transport</keyword>
<dbReference type="CDD" id="cd01034">
    <property type="entry name" value="EriC_like"/>
    <property type="match status" value="1"/>
</dbReference>
<keyword evidence="4 10" id="KW-1133">Transmembrane helix</keyword>
<feature type="transmembrane region" description="Helical" evidence="10">
    <location>
        <begin position="365"/>
        <end position="389"/>
    </location>
</feature>
<feature type="transmembrane region" description="Helical" evidence="10">
    <location>
        <begin position="275"/>
        <end position="293"/>
    </location>
</feature>
<keyword evidence="8" id="KW-0868">Chloride</keyword>
<feature type="transmembrane region" description="Helical" evidence="10">
    <location>
        <begin position="395"/>
        <end position="416"/>
    </location>
</feature>
<feature type="transmembrane region" description="Helical" evidence="10">
    <location>
        <begin position="26"/>
        <end position="46"/>
    </location>
</feature>
<keyword evidence="9" id="KW-0407">Ion channel</keyword>
<comment type="subcellular location">
    <subcellularLocation>
        <location evidence="1">Membrane</location>
        <topology evidence="1">Multi-pass membrane protein</topology>
    </subcellularLocation>
</comment>
<evidence type="ECO:0000256" key="6">
    <source>
        <dbReference type="ARBA" id="ARBA00023136"/>
    </source>
</evidence>
<feature type="transmembrane region" description="Helical" evidence="10">
    <location>
        <begin position="196"/>
        <end position="214"/>
    </location>
</feature>
<evidence type="ECO:0000256" key="4">
    <source>
        <dbReference type="ARBA" id="ARBA00022989"/>
    </source>
</evidence>
<dbReference type="PRINTS" id="PR00762">
    <property type="entry name" value="CLCHANNEL"/>
</dbReference>
<keyword evidence="12" id="KW-1185">Reference proteome</keyword>
<evidence type="ECO:0000313" key="11">
    <source>
        <dbReference type="EMBL" id="PWR25125.1"/>
    </source>
</evidence>
<feature type="transmembrane region" description="Helical" evidence="10">
    <location>
        <begin position="109"/>
        <end position="130"/>
    </location>
</feature>
<evidence type="ECO:0000256" key="7">
    <source>
        <dbReference type="ARBA" id="ARBA00023173"/>
    </source>
</evidence>
<feature type="transmembrane region" description="Helical" evidence="10">
    <location>
        <begin position="234"/>
        <end position="254"/>
    </location>
</feature>
<reference evidence="11 12" key="1">
    <citation type="submission" date="2018-05" db="EMBL/GenBank/DDBJ databases">
        <title>Zavarzinia sp. HR-AS.</title>
        <authorList>
            <person name="Lee Y."/>
            <person name="Jeon C.O."/>
        </authorList>
    </citation>
    <scope>NUCLEOTIDE SEQUENCE [LARGE SCALE GENOMIC DNA]</scope>
    <source>
        <strain evidence="11 12">HR-AS</strain>
    </source>
</reference>
<dbReference type="InterPro" id="IPR014743">
    <property type="entry name" value="Cl-channel_core"/>
</dbReference>